<evidence type="ECO:0000256" key="1">
    <source>
        <dbReference type="SAM" id="MobiDB-lite"/>
    </source>
</evidence>
<dbReference type="PaxDb" id="449447-MAE_30250"/>
<feature type="compositionally biased region" description="Polar residues" evidence="1">
    <location>
        <begin position="1"/>
        <end position="23"/>
    </location>
</feature>
<reference evidence="2 3" key="1">
    <citation type="journal article" date="2007" name="DNA Res.">
        <title>Complete genomic structure of the bloom-forming toxic cyanobacterium Microcystis aeruginosa NIES-843.</title>
        <authorList>
            <person name="Kaneko T."/>
            <person name="Nakajima N."/>
            <person name="Okamoto S."/>
            <person name="Suzuki I."/>
            <person name="Tanabe Y."/>
            <person name="Tamaoki M."/>
            <person name="Nakamura Y."/>
            <person name="Kasai F."/>
            <person name="Watanabe A."/>
            <person name="Kawashima K."/>
            <person name="Kishida Y."/>
            <person name="Ono A."/>
            <person name="Shimizu Y."/>
            <person name="Takahashi C."/>
            <person name="Minami C."/>
            <person name="Fujishiro T."/>
            <person name="Kohara M."/>
            <person name="Katoh M."/>
            <person name="Nakazaki N."/>
            <person name="Nakayama S."/>
            <person name="Yamada M."/>
            <person name="Tabata S."/>
            <person name="Watanabe M.M."/>
        </authorList>
    </citation>
    <scope>NUCLEOTIDE SEQUENCE [LARGE SCALE GENOMIC DNA]</scope>
    <source>
        <strain evidence="3">NIES-843 / IAM M-247</strain>
    </source>
</reference>
<dbReference type="HOGENOM" id="CLU_3081834_0_0_3"/>
<dbReference type="EMBL" id="AP009552">
    <property type="protein sequence ID" value="BAG02847.1"/>
    <property type="molecule type" value="Genomic_DNA"/>
</dbReference>
<organism evidence="2 3">
    <name type="scientific">Microcystis aeruginosa (strain NIES-843 / IAM M-2473)</name>
    <dbReference type="NCBI Taxonomy" id="449447"/>
    <lineage>
        <taxon>Bacteria</taxon>
        <taxon>Bacillati</taxon>
        <taxon>Cyanobacteriota</taxon>
        <taxon>Cyanophyceae</taxon>
        <taxon>Oscillatoriophycideae</taxon>
        <taxon>Chroococcales</taxon>
        <taxon>Microcystaceae</taxon>
        <taxon>Microcystis</taxon>
    </lineage>
</organism>
<keyword evidence="3" id="KW-1185">Reference proteome</keyword>
<accession>B0JKQ8</accession>
<dbReference type="KEGG" id="mar:MAE_30250"/>
<protein>
    <submittedName>
        <fullName evidence="2">Uncharacterized protein</fullName>
    </submittedName>
</protein>
<dbReference type="Proteomes" id="UP000001510">
    <property type="component" value="Chromosome"/>
</dbReference>
<feature type="region of interest" description="Disordered" evidence="1">
    <location>
        <begin position="1"/>
        <end position="52"/>
    </location>
</feature>
<dbReference type="AlphaFoldDB" id="B0JKQ8"/>
<name>B0JKQ8_MICAN</name>
<sequence>MKSVTPSAIPSVISSGSKPTANTAIPVPTAEPRNLAAQSRVSVIPPQSLHST</sequence>
<dbReference type="EnsemblBacteria" id="BAG02847">
    <property type="protein sequence ID" value="BAG02847"/>
    <property type="gene ID" value="MAE_30250"/>
</dbReference>
<evidence type="ECO:0000313" key="2">
    <source>
        <dbReference type="EMBL" id="BAG02847.1"/>
    </source>
</evidence>
<evidence type="ECO:0000313" key="3">
    <source>
        <dbReference type="Proteomes" id="UP000001510"/>
    </source>
</evidence>
<proteinExistence type="predicted"/>
<gene>
    <name evidence="2" type="ordered locus">MAE_30250</name>
</gene>